<keyword evidence="3" id="KW-1185">Reference proteome</keyword>
<organism evidence="2 3">
    <name type="scientific">Cryobacterium frigoriphilum</name>
    <dbReference type="NCBI Taxonomy" id="1259150"/>
    <lineage>
        <taxon>Bacteria</taxon>
        <taxon>Bacillati</taxon>
        <taxon>Actinomycetota</taxon>
        <taxon>Actinomycetes</taxon>
        <taxon>Micrococcales</taxon>
        <taxon>Microbacteriaceae</taxon>
        <taxon>Cryobacterium</taxon>
    </lineage>
</organism>
<gene>
    <name evidence="2" type="ORF">E3T55_12350</name>
</gene>
<name>A0A4R8ZZ21_9MICO</name>
<accession>A0A4R8ZZ21</accession>
<protein>
    <recommendedName>
        <fullName evidence="1">SGNH hydrolase-type esterase domain-containing protein</fullName>
    </recommendedName>
</protein>
<dbReference type="OrthoDB" id="9805821at2"/>
<dbReference type="PANTHER" id="PTHR30383">
    <property type="entry name" value="THIOESTERASE 1/PROTEASE 1/LYSOPHOSPHOLIPASE L1"/>
    <property type="match status" value="1"/>
</dbReference>
<comment type="caution">
    <text evidence="2">The sequence shown here is derived from an EMBL/GenBank/DDBJ whole genome shotgun (WGS) entry which is preliminary data.</text>
</comment>
<feature type="domain" description="SGNH hydrolase-type esterase" evidence="1">
    <location>
        <begin position="24"/>
        <end position="165"/>
    </location>
</feature>
<sequence>MDREATVTVSIAFLGDGLTVGGQWEHWFPEYDILNLAVAGNTTDDVLGALDAVVELRPDAIVIGVGTNDLGWRKSDEYVVRNLETIIHSLRKRLPETRIMVQSLLPRGRDFADTIRSINRHIWQYAPTQYARYLDLWPALATPEGELGPDFTQDQLHLTDAGYEAWVGELRPGLETLFELPPSTTSIPIQHA</sequence>
<dbReference type="AlphaFoldDB" id="A0A4R8ZZ21"/>
<dbReference type="GO" id="GO:0004622">
    <property type="term" value="F:phosphatidylcholine lysophospholipase activity"/>
    <property type="evidence" value="ECO:0007669"/>
    <property type="project" value="TreeGrafter"/>
</dbReference>
<dbReference type="SUPFAM" id="SSF52266">
    <property type="entry name" value="SGNH hydrolase"/>
    <property type="match status" value="1"/>
</dbReference>
<dbReference type="Proteomes" id="UP000297447">
    <property type="component" value="Unassembled WGS sequence"/>
</dbReference>
<dbReference type="Pfam" id="PF13472">
    <property type="entry name" value="Lipase_GDSL_2"/>
    <property type="match status" value="1"/>
</dbReference>
<evidence type="ECO:0000313" key="3">
    <source>
        <dbReference type="Proteomes" id="UP000297447"/>
    </source>
</evidence>
<evidence type="ECO:0000259" key="1">
    <source>
        <dbReference type="Pfam" id="PF13472"/>
    </source>
</evidence>
<proteinExistence type="predicted"/>
<dbReference type="EMBL" id="SOHE01000053">
    <property type="protein sequence ID" value="TFD49018.1"/>
    <property type="molecule type" value="Genomic_DNA"/>
</dbReference>
<dbReference type="Gene3D" id="3.40.50.1110">
    <property type="entry name" value="SGNH hydrolase"/>
    <property type="match status" value="1"/>
</dbReference>
<dbReference type="InterPro" id="IPR051532">
    <property type="entry name" value="Ester_Hydrolysis_Enzymes"/>
</dbReference>
<evidence type="ECO:0000313" key="2">
    <source>
        <dbReference type="EMBL" id="TFD49018.1"/>
    </source>
</evidence>
<dbReference type="PANTHER" id="PTHR30383:SF5">
    <property type="entry name" value="SGNH HYDROLASE-TYPE ESTERASE DOMAIN-CONTAINING PROTEIN"/>
    <property type="match status" value="1"/>
</dbReference>
<reference evidence="2 3" key="1">
    <citation type="submission" date="2019-03" db="EMBL/GenBank/DDBJ databases">
        <title>Genomics of glacier-inhabiting Cryobacterium strains.</title>
        <authorList>
            <person name="Liu Q."/>
            <person name="Xin Y.-H."/>
        </authorList>
    </citation>
    <scope>NUCLEOTIDE SEQUENCE [LARGE SCALE GENOMIC DNA]</scope>
    <source>
        <strain evidence="2 3">Hh14</strain>
    </source>
</reference>
<dbReference type="InterPro" id="IPR036514">
    <property type="entry name" value="SGNH_hydro_sf"/>
</dbReference>
<dbReference type="InterPro" id="IPR013830">
    <property type="entry name" value="SGNH_hydro"/>
</dbReference>